<dbReference type="GO" id="GO:0032259">
    <property type="term" value="P:methylation"/>
    <property type="evidence" value="ECO:0007669"/>
    <property type="project" value="UniProtKB-KW"/>
</dbReference>
<dbReference type="InterPro" id="IPR029063">
    <property type="entry name" value="SAM-dependent_MTases_sf"/>
</dbReference>
<keyword evidence="1" id="KW-0808">Transferase</keyword>
<keyword evidence="1" id="KW-0489">Methyltransferase</keyword>
<name>A0A368VI45_9BACL</name>
<dbReference type="EMBL" id="QPJD01000036">
    <property type="protein sequence ID" value="RCW40331.1"/>
    <property type="molecule type" value="Genomic_DNA"/>
</dbReference>
<dbReference type="RefSeq" id="WP_114384233.1">
    <property type="nucleotide sequence ID" value="NZ_QPJD01000036.1"/>
</dbReference>
<proteinExistence type="predicted"/>
<gene>
    <name evidence="1" type="ORF">DFP97_1368</name>
</gene>
<keyword evidence="2" id="KW-1185">Reference proteome</keyword>
<dbReference type="SUPFAM" id="SSF53335">
    <property type="entry name" value="S-adenosyl-L-methionine-dependent methyltransferases"/>
    <property type="match status" value="1"/>
</dbReference>
<dbReference type="OrthoDB" id="64188at2"/>
<dbReference type="AlphaFoldDB" id="A0A368VI45"/>
<comment type="caution">
    <text evidence="1">The sequence shown here is derived from an EMBL/GenBank/DDBJ whole genome shotgun (WGS) entry which is preliminary data.</text>
</comment>
<dbReference type="Gene3D" id="3.40.50.150">
    <property type="entry name" value="Vaccinia Virus protein VP39"/>
    <property type="match status" value="1"/>
</dbReference>
<evidence type="ECO:0000313" key="1">
    <source>
        <dbReference type="EMBL" id="RCW40331.1"/>
    </source>
</evidence>
<accession>A0A368VI45</accession>
<dbReference type="Proteomes" id="UP000252415">
    <property type="component" value="Unassembled WGS sequence"/>
</dbReference>
<dbReference type="GO" id="GO:0008168">
    <property type="term" value="F:methyltransferase activity"/>
    <property type="evidence" value="ECO:0007669"/>
    <property type="project" value="UniProtKB-KW"/>
</dbReference>
<reference evidence="1 2" key="1">
    <citation type="submission" date="2018-07" db="EMBL/GenBank/DDBJ databases">
        <title>Genomic Encyclopedia of Type Strains, Phase III (KMG-III): the genomes of soil and plant-associated and newly described type strains.</title>
        <authorList>
            <person name="Whitman W."/>
        </authorList>
    </citation>
    <scope>NUCLEOTIDE SEQUENCE [LARGE SCALE GENOMIC DNA]</scope>
    <source>
        <strain evidence="1 2">CECT 7506</strain>
    </source>
</reference>
<evidence type="ECO:0000313" key="2">
    <source>
        <dbReference type="Proteomes" id="UP000252415"/>
    </source>
</evidence>
<protein>
    <submittedName>
        <fullName evidence="1">Putative SAM-dependent methyltransferase</fullName>
    </submittedName>
</protein>
<organism evidence="1 2">
    <name type="scientific">Paenibacillus prosopidis</name>
    <dbReference type="NCBI Taxonomy" id="630520"/>
    <lineage>
        <taxon>Bacteria</taxon>
        <taxon>Bacillati</taxon>
        <taxon>Bacillota</taxon>
        <taxon>Bacilli</taxon>
        <taxon>Bacillales</taxon>
        <taxon>Paenibacillaceae</taxon>
        <taxon>Paenibacillus</taxon>
    </lineage>
</organism>
<sequence length="189" mass="21612">MDAINEDIRVVIGAGVYNNNPEWIQTQESELNLLQRHQWLERFSPNTITAILAEHVWEHLDFDEGVKAANICFEFLRPGGYVRCAVPDGYFPNEEYQRGVQIGGPGPVDHPAASHKIVHNFRSITSMFNAAGFKVSLLEYCDEEGNFHYSDWDQNKGFIFRSKRFDHRNIEGKLGFVSLIVDAEKPINN</sequence>